<keyword evidence="9 15" id="KW-0238">DNA-binding</keyword>
<evidence type="ECO:0000256" key="13">
    <source>
        <dbReference type="ARBA" id="ARBA00023295"/>
    </source>
</evidence>
<dbReference type="SMART" id="SM00898">
    <property type="entry name" value="Fapy_DNA_glyco"/>
    <property type="match status" value="1"/>
</dbReference>
<evidence type="ECO:0000256" key="7">
    <source>
        <dbReference type="ARBA" id="ARBA00022801"/>
    </source>
</evidence>
<dbReference type="Gene3D" id="1.10.8.50">
    <property type="match status" value="1"/>
</dbReference>
<keyword evidence="7 15" id="KW-0378">Hydrolase</keyword>
<reference evidence="18 19" key="2">
    <citation type="submission" date="2012-06" db="EMBL/GenBank/DDBJ databases">
        <authorList>
            <person name="Fiebig A."/>
        </authorList>
    </citation>
    <scope>NUCLEOTIDE SEQUENCE [LARGE SCALE GENOMIC DNA]</scope>
    <source>
        <strain evidence="18 19">DFL-43</strain>
    </source>
</reference>
<dbReference type="GO" id="GO:0140078">
    <property type="term" value="F:class I DNA-(apurinic or apyrimidinic site) endonuclease activity"/>
    <property type="evidence" value="ECO:0007669"/>
    <property type="project" value="UniProtKB-EC"/>
</dbReference>
<dbReference type="NCBIfam" id="NF002211">
    <property type="entry name" value="PRK01103.1"/>
    <property type="match status" value="1"/>
</dbReference>
<dbReference type="STRING" id="411684.HPDFL43_20207"/>
<comment type="cofactor">
    <cofactor evidence="15">
        <name>Zn(2+)</name>
        <dbReference type="ChEBI" id="CHEBI:29105"/>
    </cofactor>
    <text evidence="15">Binds 1 zinc ion per subunit.</text>
</comment>
<reference evidence="18 19" key="1">
    <citation type="submission" date="2007-10" db="EMBL/GenBank/DDBJ databases">
        <authorList>
            <person name="Wagner-Dobler I."/>
            <person name="Ferriera S."/>
            <person name="Johnson J."/>
            <person name="Kravitz S."/>
            <person name="Beeson K."/>
            <person name="Sutton G."/>
            <person name="Rogers Y.-H."/>
            <person name="Friedman R."/>
            <person name="Frazier M."/>
            <person name="Venter J.C."/>
        </authorList>
    </citation>
    <scope>NUCLEOTIDE SEQUENCE [LARGE SCALE GENOMIC DNA]</scope>
    <source>
        <strain evidence="18 19">DFL-43</strain>
    </source>
</reference>
<evidence type="ECO:0000256" key="4">
    <source>
        <dbReference type="ARBA" id="ARBA00022723"/>
    </source>
</evidence>
<dbReference type="Pfam" id="PF01149">
    <property type="entry name" value="Fapy_DNA_glyco"/>
    <property type="match status" value="1"/>
</dbReference>
<comment type="catalytic activity">
    <reaction evidence="1 15">
        <text>Hydrolysis of DNA containing ring-opened 7-methylguanine residues, releasing 2,6-diamino-4-hydroxy-5-(N-methyl)formamidopyrimidine.</text>
        <dbReference type="EC" id="3.2.2.23"/>
    </reaction>
</comment>
<evidence type="ECO:0000256" key="12">
    <source>
        <dbReference type="ARBA" id="ARBA00023268"/>
    </source>
</evidence>
<organism evidence="18 19">
    <name type="scientific">Hoeflea phototrophica (strain DSM 17068 / NCIMB 14078 / DFL-43)</name>
    <dbReference type="NCBI Taxonomy" id="411684"/>
    <lineage>
        <taxon>Bacteria</taxon>
        <taxon>Pseudomonadati</taxon>
        <taxon>Pseudomonadota</taxon>
        <taxon>Alphaproteobacteria</taxon>
        <taxon>Hyphomicrobiales</taxon>
        <taxon>Rhizobiaceae</taxon>
        <taxon>Hoeflea</taxon>
    </lineage>
</organism>
<feature type="domain" description="Formamidopyrimidine-DNA glycosylase catalytic" evidence="17">
    <location>
        <begin position="24"/>
        <end position="152"/>
    </location>
</feature>
<dbReference type="Pfam" id="PF06831">
    <property type="entry name" value="H2TH"/>
    <property type="match status" value="1"/>
</dbReference>
<keyword evidence="12 15" id="KW-0511">Multifunctional enzyme</keyword>
<evidence type="ECO:0000256" key="9">
    <source>
        <dbReference type="ARBA" id="ARBA00023125"/>
    </source>
</evidence>
<keyword evidence="19" id="KW-1185">Reference proteome</keyword>
<accession>A9CWQ7</accession>
<dbReference type="GO" id="GO:0008270">
    <property type="term" value="F:zinc ion binding"/>
    <property type="evidence" value="ECO:0007669"/>
    <property type="project" value="UniProtKB-UniRule"/>
</dbReference>
<dbReference type="PANTHER" id="PTHR22993:SF9">
    <property type="entry name" value="FORMAMIDOPYRIMIDINE-DNA GLYCOSYLASE"/>
    <property type="match status" value="1"/>
</dbReference>
<dbReference type="GO" id="GO:0003684">
    <property type="term" value="F:damaged DNA binding"/>
    <property type="evidence" value="ECO:0007669"/>
    <property type="project" value="InterPro"/>
</dbReference>
<proteinExistence type="inferred from homology"/>
<evidence type="ECO:0000256" key="2">
    <source>
        <dbReference type="ARBA" id="ARBA00009409"/>
    </source>
</evidence>
<protein>
    <recommendedName>
        <fullName evidence="15">Formamidopyrimidine-DNA glycosylase</fullName>
        <shortName evidence="15">Fapy-DNA glycosylase</shortName>
        <ecNumber evidence="15">3.2.2.23</ecNumber>
    </recommendedName>
    <alternativeName>
        <fullName evidence="15">DNA-(apurinic or apyrimidinic site) lyase MutM</fullName>
        <shortName evidence="15">AP lyase MutM</shortName>
        <ecNumber evidence="15">4.2.99.18</ecNumber>
    </alternativeName>
</protein>
<evidence type="ECO:0000256" key="11">
    <source>
        <dbReference type="ARBA" id="ARBA00023239"/>
    </source>
</evidence>
<evidence type="ECO:0000256" key="3">
    <source>
        <dbReference type="ARBA" id="ARBA00011245"/>
    </source>
</evidence>
<evidence type="ECO:0000313" key="19">
    <source>
        <dbReference type="Proteomes" id="UP000004291"/>
    </source>
</evidence>
<dbReference type="SUPFAM" id="SSF46946">
    <property type="entry name" value="S13-like H2TH domain"/>
    <property type="match status" value="1"/>
</dbReference>
<keyword evidence="8 15" id="KW-0862">Zinc</keyword>
<dbReference type="InterPro" id="IPR010979">
    <property type="entry name" value="Ribosomal_uS13-like_H2TH"/>
</dbReference>
<feature type="active site" description="Proton donor; for beta-elimination activity" evidence="15">
    <location>
        <position position="80"/>
    </location>
</feature>
<dbReference type="SUPFAM" id="SSF57716">
    <property type="entry name" value="Glucocorticoid receptor-like (DNA-binding domain)"/>
    <property type="match status" value="1"/>
</dbReference>
<dbReference type="PROSITE" id="PS51066">
    <property type="entry name" value="ZF_FPG_2"/>
    <property type="match status" value="1"/>
</dbReference>
<feature type="binding site" evidence="15">
    <location>
        <position position="127"/>
    </location>
    <ligand>
        <name>DNA</name>
        <dbReference type="ChEBI" id="CHEBI:16991"/>
    </ligand>
</feature>
<dbReference type="InterPro" id="IPR010663">
    <property type="entry name" value="Znf_FPG/IleRS"/>
</dbReference>
<evidence type="ECO:0000313" key="18">
    <source>
        <dbReference type="EMBL" id="EDQ35554.1"/>
    </source>
</evidence>
<dbReference type="EC" id="3.2.2.23" evidence="15"/>
<dbReference type="PROSITE" id="PS51068">
    <property type="entry name" value="FPG_CAT"/>
    <property type="match status" value="1"/>
</dbReference>
<dbReference type="Pfam" id="PF06827">
    <property type="entry name" value="zf-FPG_IleRS"/>
    <property type="match status" value="1"/>
</dbReference>
<evidence type="ECO:0000256" key="8">
    <source>
        <dbReference type="ARBA" id="ARBA00022833"/>
    </source>
</evidence>
<dbReference type="InterPro" id="IPR020629">
    <property type="entry name" value="FPG_Glyclase"/>
</dbReference>
<keyword evidence="11 15" id="KW-0456">Lyase</keyword>
<evidence type="ECO:0000259" key="16">
    <source>
        <dbReference type="PROSITE" id="PS51066"/>
    </source>
</evidence>
<feature type="active site" description="Proton donor; for delta-elimination activity" evidence="15">
    <location>
        <position position="309"/>
    </location>
</feature>
<comment type="subunit">
    <text evidence="3 15">Monomer.</text>
</comment>
<dbReference type="HAMAP" id="MF_00103">
    <property type="entry name" value="Fapy_DNA_glycosyl"/>
    <property type="match status" value="1"/>
</dbReference>
<feature type="binding site" evidence="15">
    <location>
        <position position="149"/>
    </location>
    <ligand>
        <name>DNA</name>
        <dbReference type="ChEBI" id="CHEBI:16991"/>
    </ligand>
</feature>
<dbReference type="InterPro" id="IPR012319">
    <property type="entry name" value="FPG_cat"/>
</dbReference>
<feature type="active site" description="Schiff-base intermediate with DNA" evidence="15">
    <location>
        <position position="24"/>
    </location>
</feature>
<dbReference type="Proteomes" id="UP000004291">
    <property type="component" value="Chromosome"/>
</dbReference>
<evidence type="ECO:0000259" key="17">
    <source>
        <dbReference type="PROSITE" id="PS51068"/>
    </source>
</evidence>
<dbReference type="NCBIfam" id="TIGR00577">
    <property type="entry name" value="fpg"/>
    <property type="match status" value="1"/>
</dbReference>
<dbReference type="EC" id="4.2.99.18" evidence="15"/>
<dbReference type="Gene3D" id="3.20.190.10">
    <property type="entry name" value="MutM-like, N-terminal"/>
    <property type="match status" value="1"/>
</dbReference>
<dbReference type="AlphaFoldDB" id="A9CWQ7"/>
<comment type="function">
    <text evidence="15">Involved in base excision repair of DNA damaged by oxidation or by mutagenic agents. Acts as DNA glycosylase that recognizes and removes damaged bases. Has a preference for oxidized purines, such as 7,8-dihydro-8-oxoguanine (8-oxoG). Has AP (apurinic/apyrimidinic) lyase activity and introduces nicks in the DNA strand. Cleaves the DNA backbone by beta-delta elimination to generate a single-strand break at the site of the removed base with both 3'- and 5'-phosphates.</text>
</comment>
<dbReference type="GO" id="GO:0034039">
    <property type="term" value="F:8-oxo-7,8-dihydroguanine DNA N-glycosylase activity"/>
    <property type="evidence" value="ECO:0007669"/>
    <property type="project" value="TreeGrafter"/>
</dbReference>
<evidence type="ECO:0000256" key="5">
    <source>
        <dbReference type="ARBA" id="ARBA00022763"/>
    </source>
</evidence>
<gene>
    <name evidence="15" type="primary">mutM</name>
    <name evidence="15" type="synonym">fpg</name>
    <name evidence="18" type="ORF">HPDFL43_20207</name>
</gene>
<name>A9CWQ7_HOEPD</name>
<dbReference type="InterPro" id="IPR035937">
    <property type="entry name" value="FPG_N"/>
</dbReference>
<dbReference type="HOGENOM" id="CLU_038423_1_1_5"/>
<comment type="similarity">
    <text evidence="2 15">Belongs to the FPG family.</text>
</comment>
<keyword evidence="10 15" id="KW-0234">DNA repair</keyword>
<dbReference type="FunFam" id="1.10.8.50:FF:000003">
    <property type="entry name" value="Formamidopyrimidine-DNA glycosylase"/>
    <property type="match status" value="1"/>
</dbReference>
<feature type="active site" description="Proton donor" evidence="15">
    <location>
        <position position="25"/>
    </location>
</feature>
<evidence type="ECO:0000256" key="10">
    <source>
        <dbReference type="ARBA" id="ARBA00023204"/>
    </source>
</evidence>
<dbReference type="eggNOG" id="COG0266">
    <property type="taxonomic scope" value="Bacteria"/>
</dbReference>
<dbReference type="PANTHER" id="PTHR22993">
    <property type="entry name" value="FORMAMIDOPYRIMIDINE-DNA GLYCOSYLASE"/>
    <property type="match status" value="1"/>
</dbReference>
<dbReference type="SUPFAM" id="SSF81624">
    <property type="entry name" value="N-terminal domain of MutM-like DNA repair proteins"/>
    <property type="match status" value="1"/>
</dbReference>
<dbReference type="InterPro" id="IPR015886">
    <property type="entry name" value="H2TH_FPG"/>
</dbReference>
<evidence type="ECO:0000256" key="14">
    <source>
        <dbReference type="ARBA" id="ARBA00044632"/>
    </source>
</evidence>
<dbReference type="CDD" id="cd08966">
    <property type="entry name" value="EcFpg-like_N"/>
    <property type="match status" value="1"/>
</dbReference>
<dbReference type="InterPro" id="IPR000214">
    <property type="entry name" value="Znf_DNA_glyclase/AP_lyase"/>
</dbReference>
<evidence type="ECO:0000256" key="6">
    <source>
        <dbReference type="ARBA" id="ARBA00022771"/>
    </source>
</evidence>
<keyword evidence="13 15" id="KW-0326">Glycosidase</keyword>
<comment type="catalytic activity">
    <reaction evidence="14 15">
        <text>2'-deoxyribonucleotide-(2'-deoxyribose 5'-phosphate)-2'-deoxyribonucleotide-DNA = a 3'-end 2'-deoxyribonucleotide-(2,3-dehydro-2,3-deoxyribose 5'-phosphate)-DNA + a 5'-end 5'-phospho-2'-deoxyribonucleoside-DNA + H(+)</text>
        <dbReference type="Rhea" id="RHEA:66592"/>
        <dbReference type="Rhea" id="RHEA-COMP:13180"/>
        <dbReference type="Rhea" id="RHEA-COMP:16897"/>
        <dbReference type="Rhea" id="RHEA-COMP:17067"/>
        <dbReference type="ChEBI" id="CHEBI:15378"/>
        <dbReference type="ChEBI" id="CHEBI:136412"/>
        <dbReference type="ChEBI" id="CHEBI:157695"/>
        <dbReference type="ChEBI" id="CHEBI:167181"/>
        <dbReference type="EC" id="4.2.99.18"/>
    </reaction>
</comment>
<dbReference type="SMART" id="SM01232">
    <property type="entry name" value="H2TH"/>
    <property type="match status" value="1"/>
</dbReference>
<feature type="domain" description="FPG-type" evidence="16">
    <location>
        <begin position="283"/>
        <end position="319"/>
    </location>
</feature>
<dbReference type="EMBL" id="ABIA03000001">
    <property type="protein sequence ID" value="EDQ35554.1"/>
    <property type="molecule type" value="Genomic_DNA"/>
</dbReference>
<evidence type="ECO:0000256" key="15">
    <source>
        <dbReference type="HAMAP-Rule" id="MF_00103"/>
    </source>
</evidence>
<feature type="binding site" evidence="15">
    <location>
        <position position="192"/>
    </location>
    <ligand>
        <name>DNA</name>
        <dbReference type="ChEBI" id="CHEBI:16991"/>
    </ligand>
</feature>
<sequence>MRSVNAGERPAITDWHTAEETDLPELPEVETVRRGLQPVMEGARIIRVEQRRADLRFPFPEDFAKRLEGRQIIALGRRAKYLLADFDDGMVLISHLGMSGSFRIEPDGDSPLTPGVFHHERSKDDKHDHVVFHIDGPAGRARVIYNDPRRFGYMDLMVRAELAEHPWFRSLGVEPTGNSLEADELARRLAGKAAPLKAALLDQRIIAGLGNIYVCEALWRARLSPRKPAGRLVTKAGQPRKALERLTGDIREVISEAIAAGGSSLRDHIQTDGTLGYFQHGFSVYDREGKACPRPGCGDTVRRIVQSGRSTFMCARCQKD</sequence>
<keyword evidence="4 15" id="KW-0479">Metal-binding</keyword>
<dbReference type="GO" id="GO:0006284">
    <property type="term" value="P:base-excision repair"/>
    <property type="evidence" value="ECO:0007669"/>
    <property type="project" value="InterPro"/>
</dbReference>
<evidence type="ECO:0000256" key="1">
    <source>
        <dbReference type="ARBA" id="ARBA00001668"/>
    </source>
</evidence>
<keyword evidence="5 15" id="KW-0227">DNA damage</keyword>
<comment type="caution">
    <text evidence="18">The sequence shown here is derived from an EMBL/GenBank/DDBJ whole genome shotgun (WGS) entry which is preliminary data.</text>
</comment>
<keyword evidence="6 15" id="KW-0863">Zinc-finger</keyword>